<protein>
    <submittedName>
        <fullName evidence="1">Uncharacterized protein</fullName>
    </submittedName>
</protein>
<accession>A0A1S7NKN6</accession>
<gene>
    <name evidence="1" type="ORF">AGR4C_Cc100030</name>
</gene>
<organism evidence="1 2">
    <name type="scientific">Agrobacterium tumefaciens str. Kerr 14</name>
    <dbReference type="NCBI Taxonomy" id="1183424"/>
    <lineage>
        <taxon>Bacteria</taxon>
        <taxon>Pseudomonadati</taxon>
        <taxon>Pseudomonadota</taxon>
        <taxon>Alphaproteobacteria</taxon>
        <taxon>Hyphomicrobiales</taxon>
        <taxon>Rhizobiaceae</taxon>
        <taxon>Rhizobium/Agrobacterium group</taxon>
        <taxon>Agrobacterium</taxon>
        <taxon>Agrobacterium tumefaciens complex</taxon>
    </lineage>
</organism>
<dbReference type="AlphaFoldDB" id="A0A1S7NKN6"/>
<dbReference type="Proteomes" id="UP000191897">
    <property type="component" value="Unassembled WGS sequence"/>
</dbReference>
<name>A0A1S7NKN6_AGRTU</name>
<dbReference type="EMBL" id="FBWC01000002">
    <property type="protein sequence ID" value="CUX08452.1"/>
    <property type="molecule type" value="Genomic_DNA"/>
</dbReference>
<sequence length="49" mass="5502">MLGVTESIFRNASDRFLVALLFRSDNHSTVTDFARLRGWSTSVPMKTAV</sequence>
<reference evidence="1 2" key="1">
    <citation type="submission" date="2016-01" db="EMBL/GenBank/DDBJ databases">
        <authorList>
            <person name="Oliw E.H."/>
        </authorList>
    </citation>
    <scope>NUCLEOTIDE SEQUENCE [LARGE SCALE GENOMIC DNA]</scope>
    <source>
        <strain evidence="1 2">Kerr 14</strain>
    </source>
</reference>
<evidence type="ECO:0000313" key="1">
    <source>
        <dbReference type="EMBL" id="CUX08452.1"/>
    </source>
</evidence>
<evidence type="ECO:0000313" key="2">
    <source>
        <dbReference type="Proteomes" id="UP000191897"/>
    </source>
</evidence>
<proteinExistence type="predicted"/>